<dbReference type="InterPro" id="IPR001610">
    <property type="entry name" value="PAC"/>
</dbReference>
<dbReference type="PANTHER" id="PTHR43304:SF1">
    <property type="entry name" value="PAC DOMAIN-CONTAINING PROTEIN"/>
    <property type="match status" value="1"/>
</dbReference>
<evidence type="ECO:0000259" key="8">
    <source>
        <dbReference type="PROSITE" id="PS50112"/>
    </source>
</evidence>
<dbReference type="InterPro" id="IPR003661">
    <property type="entry name" value="HisK_dim/P_dom"/>
</dbReference>
<dbReference type="RefSeq" id="WP_125012373.1">
    <property type="nucleotide sequence ID" value="NZ_RQVR01000006.1"/>
</dbReference>
<evidence type="ECO:0000256" key="4">
    <source>
        <dbReference type="ARBA" id="ARBA00022679"/>
    </source>
</evidence>
<evidence type="ECO:0000313" key="11">
    <source>
        <dbReference type="Proteomes" id="UP000271937"/>
    </source>
</evidence>
<dbReference type="InterPro" id="IPR052162">
    <property type="entry name" value="Sensor_kinase/Photoreceptor"/>
</dbReference>
<keyword evidence="5" id="KW-0418">Kinase</keyword>
<reference evidence="10 11" key="1">
    <citation type="submission" date="2018-11" db="EMBL/GenBank/DDBJ databases">
        <title>Flavobacterium sp. nov., YIM 102600 draft genome.</title>
        <authorList>
            <person name="Li G."/>
            <person name="Jiang Y."/>
        </authorList>
    </citation>
    <scope>NUCLEOTIDE SEQUENCE [LARGE SCALE GENOMIC DNA]</scope>
    <source>
        <strain evidence="10 11">YIM 102600</strain>
    </source>
</reference>
<dbReference type="InterPro" id="IPR004358">
    <property type="entry name" value="Sig_transdc_His_kin-like_C"/>
</dbReference>
<dbReference type="InterPro" id="IPR003594">
    <property type="entry name" value="HATPase_dom"/>
</dbReference>
<dbReference type="InterPro" id="IPR000014">
    <property type="entry name" value="PAS"/>
</dbReference>
<comment type="caution">
    <text evidence="10">The sequence shown here is derived from an EMBL/GenBank/DDBJ whole genome shotgun (WGS) entry which is preliminary data.</text>
</comment>
<dbReference type="PANTHER" id="PTHR43304">
    <property type="entry name" value="PHYTOCHROME-LIKE PROTEIN CPH1"/>
    <property type="match status" value="1"/>
</dbReference>
<feature type="domain" description="Histidine kinase" evidence="7">
    <location>
        <begin position="235"/>
        <end position="447"/>
    </location>
</feature>
<dbReference type="EC" id="2.7.13.3" evidence="2"/>
<name>A0A3P3WAY2_9FLAO</name>
<feature type="domain" description="PAC" evidence="9">
    <location>
        <begin position="158"/>
        <end position="210"/>
    </location>
</feature>
<gene>
    <name evidence="10" type="ORF">EG849_07070</name>
</gene>
<feature type="transmembrane region" description="Helical" evidence="6">
    <location>
        <begin position="7"/>
        <end position="22"/>
    </location>
</feature>
<dbReference type="NCBIfam" id="TIGR00229">
    <property type="entry name" value="sensory_box"/>
    <property type="match status" value="1"/>
</dbReference>
<dbReference type="Gene3D" id="3.30.450.20">
    <property type="entry name" value="PAS domain"/>
    <property type="match status" value="1"/>
</dbReference>
<dbReference type="InterPro" id="IPR005467">
    <property type="entry name" value="His_kinase_dom"/>
</dbReference>
<keyword evidence="6" id="KW-0812">Transmembrane</keyword>
<evidence type="ECO:0000256" key="1">
    <source>
        <dbReference type="ARBA" id="ARBA00000085"/>
    </source>
</evidence>
<dbReference type="FunFam" id="3.30.565.10:FF:000006">
    <property type="entry name" value="Sensor histidine kinase WalK"/>
    <property type="match status" value="1"/>
</dbReference>
<evidence type="ECO:0000259" key="9">
    <source>
        <dbReference type="PROSITE" id="PS50113"/>
    </source>
</evidence>
<dbReference type="AlphaFoldDB" id="A0A3P3WAY2"/>
<evidence type="ECO:0000259" key="7">
    <source>
        <dbReference type="PROSITE" id="PS50109"/>
    </source>
</evidence>
<dbReference type="SUPFAM" id="SSF47384">
    <property type="entry name" value="Homodimeric domain of signal transducing histidine kinase"/>
    <property type="match status" value="1"/>
</dbReference>
<evidence type="ECO:0000313" key="10">
    <source>
        <dbReference type="EMBL" id="RRJ92170.1"/>
    </source>
</evidence>
<dbReference type="OrthoDB" id="9124519at2"/>
<dbReference type="Gene3D" id="1.10.287.130">
    <property type="match status" value="1"/>
</dbReference>
<dbReference type="SMART" id="SM00387">
    <property type="entry name" value="HATPase_c"/>
    <property type="match status" value="1"/>
</dbReference>
<keyword evidence="6" id="KW-1133">Transmembrane helix</keyword>
<dbReference type="InterPro" id="IPR036890">
    <property type="entry name" value="HATPase_C_sf"/>
</dbReference>
<dbReference type="GO" id="GO:0000155">
    <property type="term" value="F:phosphorelay sensor kinase activity"/>
    <property type="evidence" value="ECO:0007669"/>
    <property type="project" value="InterPro"/>
</dbReference>
<keyword evidence="4" id="KW-0808">Transferase</keyword>
<keyword evidence="6" id="KW-0472">Membrane</keyword>
<dbReference type="PROSITE" id="PS50109">
    <property type="entry name" value="HIS_KIN"/>
    <property type="match status" value="1"/>
</dbReference>
<dbReference type="InterPro" id="IPR036097">
    <property type="entry name" value="HisK_dim/P_sf"/>
</dbReference>
<dbReference type="InterPro" id="IPR035965">
    <property type="entry name" value="PAS-like_dom_sf"/>
</dbReference>
<dbReference type="SUPFAM" id="SSF55785">
    <property type="entry name" value="PYP-like sensor domain (PAS domain)"/>
    <property type="match status" value="1"/>
</dbReference>
<dbReference type="Gene3D" id="3.30.565.10">
    <property type="entry name" value="Histidine kinase-like ATPase, C-terminal domain"/>
    <property type="match status" value="1"/>
</dbReference>
<dbReference type="Pfam" id="PF00512">
    <property type="entry name" value="HisKA"/>
    <property type="match status" value="1"/>
</dbReference>
<comment type="catalytic activity">
    <reaction evidence="1">
        <text>ATP + protein L-histidine = ADP + protein N-phospho-L-histidine.</text>
        <dbReference type="EC" id="2.7.13.3"/>
    </reaction>
</comment>
<dbReference type="CDD" id="cd00082">
    <property type="entry name" value="HisKA"/>
    <property type="match status" value="1"/>
</dbReference>
<feature type="domain" description="PAS" evidence="8">
    <location>
        <begin position="83"/>
        <end position="153"/>
    </location>
</feature>
<dbReference type="EMBL" id="RQVR01000006">
    <property type="protein sequence ID" value="RRJ92170.1"/>
    <property type="molecule type" value="Genomic_DNA"/>
</dbReference>
<organism evidence="10 11">
    <name type="scientific">Flavobacterium macacae</name>
    <dbReference type="NCBI Taxonomy" id="2488993"/>
    <lineage>
        <taxon>Bacteria</taxon>
        <taxon>Pseudomonadati</taxon>
        <taxon>Bacteroidota</taxon>
        <taxon>Flavobacteriia</taxon>
        <taxon>Flavobacteriales</taxon>
        <taxon>Flavobacteriaceae</taxon>
        <taxon>Flavobacterium</taxon>
    </lineage>
</organism>
<dbReference type="SMART" id="SM00086">
    <property type="entry name" value="PAC"/>
    <property type="match status" value="1"/>
</dbReference>
<dbReference type="SUPFAM" id="SSF55874">
    <property type="entry name" value="ATPase domain of HSP90 chaperone/DNA topoisomerase II/histidine kinase"/>
    <property type="match status" value="1"/>
</dbReference>
<dbReference type="Pfam" id="PF08447">
    <property type="entry name" value="PAS_3"/>
    <property type="match status" value="1"/>
</dbReference>
<evidence type="ECO:0000256" key="5">
    <source>
        <dbReference type="ARBA" id="ARBA00022777"/>
    </source>
</evidence>
<dbReference type="PROSITE" id="PS50112">
    <property type="entry name" value="PAS"/>
    <property type="match status" value="1"/>
</dbReference>
<dbReference type="SMART" id="SM00388">
    <property type="entry name" value="HisKA"/>
    <property type="match status" value="1"/>
</dbReference>
<dbReference type="InterPro" id="IPR000700">
    <property type="entry name" value="PAS-assoc_C"/>
</dbReference>
<dbReference type="PRINTS" id="PR00344">
    <property type="entry name" value="BCTRLSENSOR"/>
</dbReference>
<dbReference type="Pfam" id="PF02518">
    <property type="entry name" value="HATPase_c"/>
    <property type="match status" value="1"/>
</dbReference>
<accession>A0A3P3WAY2</accession>
<keyword evidence="3" id="KW-0597">Phosphoprotein</keyword>
<sequence>MFRTSNKIIGIYLTIGILWILISDRSFKYFGVGDDSLFFQTLKGIGFILASGFIFWLMLKRYEDKNEKYLNRLKSRTEDLRISNDRYTIVTKATNNIIWDFDFKKQEVFWGEALTRLLGYEQLLNHYMWWIDKIHPEDRDRVLKKFNNFIKNTEKENWSDEYRIITQSGKIKYMLDRGYLLFNKKGKPIRMIGSMEDITERKKYENHLEDLYSQINKRVNELAISNAELEQFAYIASHDLQEPLRMVTRFLSEIERKYQDQLDDKGKEYIHYAVDGAQRMRTLILDLLEYSKIGKFDQNPETIDVNVLLEEIAYYNEIALIENNAKLIWKNLPIIINRRTPIQVVFQNLIGNSIKYHNPEGTTIIEITYSDLGTKWQFCVSDNGIGINPLFFEKIFVIFQRLHPKHEYSGTGIGLAISKKIIETQGGKIWVTSEEGKGSQFYFTVSK</sequence>
<dbReference type="PROSITE" id="PS50113">
    <property type="entry name" value="PAC"/>
    <property type="match status" value="1"/>
</dbReference>
<protein>
    <recommendedName>
        <fullName evidence="2">histidine kinase</fullName>
        <ecNumber evidence="2">2.7.13.3</ecNumber>
    </recommendedName>
</protein>
<dbReference type="Proteomes" id="UP000271937">
    <property type="component" value="Unassembled WGS sequence"/>
</dbReference>
<evidence type="ECO:0000256" key="2">
    <source>
        <dbReference type="ARBA" id="ARBA00012438"/>
    </source>
</evidence>
<evidence type="ECO:0000256" key="6">
    <source>
        <dbReference type="SAM" id="Phobius"/>
    </source>
</evidence>
<keyword evidence="11" id="KW-1185">Reference proteome</keyword>
<evidence type="ECO:0000256" key="3">
    <source>
        <dbReference type="ARBA" id="ARBA00022553"/>
    </source>
</evidence>
<feature type="transmembrane region" description="Helical" evidence="6">
    <location>
        <begin position="37"/>
        <end position="59"/>
    </location>
</feature>
<dbReference type="CDD" id="cd00130">
    <property type="entry name" value="PAS"/>
    <property type="match status" value="1"/>
</dbReference>
<dbReference type="InterPro" id="IPR013655">
    <property type="entry name" value="PAS_fold_3"/>
</dbReference>
<proteinExistence type="predicted"/>